<evidence type="ECO:0000313" key="1">
    <source>
        <dbReference type="EMBL" id="KAK3601410.1"/>
    </source>
</evidence>
<reference evidence="1" key="3">
    <citation type="submission" date="2023-05" db="EMBL/GenBank/DDBJ databases">
        <authorList>
            <person name="Smith C.H."/>
        </authorList>
    </citation>
    <scope>NUCLEOTIDE SEQUENCE</scope>
    <source>
        <strain evidence="1">CHS0354</strain>
        <tissue evidence="1">Mantle</tissue>
    </source>
</reference>
<proteinExistence type="predicted"/>
<comment type="caution">
    <text evidence="1">The sequence shown here is derived from an EMBL/GenBank/DDBJ whole genome shotgun (WGS) entry which is preliminary data.</text>
</comment>
<name>A0AAE0W5W1_9BIVA</name>
<reference evidence="1" key="2">
    <citation type="journal article" date="2021" name="Genome Biol. Evol.">
        <title>Developing a high-quality reference genome for a parasitic bivalve with doubly uniparental inheritance (Bivalvia: Unionida).</title>
        <authorList>
            <person name="Smith C.H."/>
        </authorList>
    </citation>
    <scope>NUCLEOTIDE SEQUENCE</scope>
    <source>
        <strain evidence="1">CHS0354</strain>
        <tissue evidence="1">Mantle</tissue>
    </source>
</reference>
<accession>A0AAE0W5W1</accession>
<reference evidence="1" key="1">
    <citation type="journal article" date="2021" name="Genome Biol. Evol.">
        <title>A High-Quality Reference Genome for a Parasitic Bivalve with Doubly Uniparental Inheritance (Bivalvia: Unionida).</title>
        <authorList>
            <person name="Smith C.H."/>
        </authorList>
    </citation>
    <scope>NUCLEOTIDE SEQUENCE</scope>
    <source>
        <strain evidence="1">CHS0354</strain>
    </source>
</reference>
<evidence type="ECO:0000313" key="2">
    <source>
        <dbReference type="Proteomes" id="UP001195483"/>
    </source>
</evidence>
<organism evidence="1 2">
    <name type="scientific">Potamilus streckersoni</name>
    <dbReference type="NCBI Taxonomy" id="2493646"/>
    <lineage>
        <taxon>Eukaryota</taxon>
        <taxon>Metazoa</taxon>
        <taxon>Spiralia</taxon>
        <taxon>Lophotrochozoa</taxon>
        <taxon>Mollusca</taxon>
        <taxon>Bivalvia</taxon>
        <taxon>Autobranchia</taxon>
        <taxon>Heteroconchia</taxon>
        <taxon>Palaeoheterodonta</taxon>
        <taxon>Unionida</taxon>
        <taxon>Unionoidea</taxon>
        <taxon>Unionidae</taxon>
        <taxon>Ambleminae</taxon>
        <taxon>Lampsilini</taxon>
        <taxon>Potamilus</taxon>
    </lineage>
</organism>
<dbReference type="AlphaFoldDB" id="A0AAE0W5W1"/>
<gene>
    <name evidence="1" type="ORF">CHS0354_037740</name>
</gene>
<dbReference type="EMBL" id="JAEAOA010002205">
    <property type="protein sequence ID" value="KAK3601410.1"/>
    <property type="molecule type" value="Genomic_DNA"/>
</dbReference>
<protein>
    <submittedName>
        <fullName evidence="1">Uncharacterized protein</fullName>
    </submittedName>
</protein>
<keyword evidence="2" id="KW-1185">Reference proteome</keyword>
<sequence>MDSVSGQPTAHKYGTNATGGTIEVKDIPLKENGAVVTSLTTLPLYVAHREVEEISKTAFGHFGLLKCEPAKIIFQDDARPYNIATHIRVSFPLLSKGKDELLHMQQKESLRK</sequence>
<dbReference type="Proteomes" id="UP001195483">
    <property type="component" value="Unassembled WGS sequence"/>
</dbReference>